<evidence type="ECO:0000256" key="2">
    <source>
        <dbReference type="ARBA" id="ARBA00011344"/>
    </source>
</evidence>
<evidence type="ECO:0000256" key="1">
    <source>
        <dbReference type="ARBA" id="ARBA00010641"/>
    </source>
</evidence>
<dbReference type="InterPro" id="IPR014284">
    <property type="entry name" value="RNA_pol_sigma-70_dom"/>
</dbReference>
<accession>A0A917SYU5</accession>
<dbReference type="NCBIfam" id="NF007214">
    <property type="entry name" value="PRK09636.1"/>
    <property type="match status" value="1"/>
</dbReference>
<dbReference type="GO" id="GO:0006352">
    <property type="term" value="P:DNA-templated transcription initiation"/>
    <property type="evidence" value="ECO:0007669"/>
    <property type="project" value="InterPro"/>
</dbReference>
<sequence>MSGHPAADPAHRSAALAADYESSRDHLVRVAYAILGSRAEAEDVVSDVWLRLVAADRRDPVLDVEAWATVAVARAALDALRSARVRREVYTGPWLPEPVLGSWPPAGGADAGADPADRVTLDDEVGYALLVVLETLTPAERTAWVLHDLFGLPFTDVAAAVGRTPAAVRQLAARARGHVAAGAPRVGVDRAEHTAAVTRFLEAAAGGDLAALMRALDPDVVLTSDGGGHVSAARRPVRGRDKVARFLLGTQHRFGQGQQAELVSVNGALGLALFADRTLTTVLSLTVSGGLVRRVDMIRSPVKLPRVAPGVGTAGGDGR</sequence>
<dbReference type="GO" id="GO:0016987">
    <property type="term" value="F:sigma factor activity"/>
    <property type="evidence" value="ECO:0007669"/>
    <property type="project" value="UniProtKB-KW"/>
</dbReference>
<proteinExistence type="inferred from homology"/>
<dbReference type="InterPro" id="IPR013324">
    <property type="entry name" value="RNA_pol_sigma_r3/r4-like"/>
</dbReference>
<dbReference type="InterPro" id="IPR007627">
    <property type="entry name" value="RNA_pol_sigma70_r2"/>
</dbReference>
<dbReference type="SUPFAM" id="SSF88659">
    <property type="entry name" value="Sigma3 and sigma4 domains of RNA polymerase sigma factors"/>
    <property type="match status" value="1"/>
</dbReference>
<evidence type="ECO:0000256" key="3">
    <source>
        <dbReference type="ARBA" id="ARBA00023015"/>
    </source>
</evidence>
<dbReference type="Pfam" id="PF04542">
    <property type="entry name" value="Sigma70_r2"/>
    <property type="match status" value="1"/>
</dbReference>
<keyword evidence="3" id="KW-0805">Transcription regulation</keyword>
<comment type="subunit">
    <text evidence="2">Interacts transiently with the RNA polymerase catalytic core formed by RpoA, RpoB, RpoC and RpoZ (2 alpha, 1 beta, 1 beta' and 1 omega subunit) to form the RNA polymerase holoenzyme that can initiate transcription.</text>
</comment>
<dbReference type="Gene3D" id="1.10.10.10">
    <property type="entry name" value="Winged helix-like DNA-binding domain superfamily/Winged helix DNA-binding domain"/>
    <property type="match status" value="1"/>
</dbReference>
<protein>
    <submittedName>
        <fullName evidence="8">RNA polymerase sigma24 factor</fullName>
    </submittedName>
</protein>
<dbReference type="Proteomes" id="UP000655208">
    <property type="component" value="Unassembled WGS sequence"/>
</dbReference>
<feature type="domain" description="RNA polymerase sigma-70 region 2" evidence="6">
    <location>
        <begin position="20"/>
        <end position="84"/>
    </location>
</feature>
<evidence type="ECO:0000259" key="7">
    <source>
        <dbReference type="Pfam" id="PF08281"/>
    </source>
</evidence>
<dbReference type="InterPro" id="IPR052704">
    <property type="entry name" value="ECF_Sigma-70_Domain"/>
</dbReference>
<dbReference type="SUPFAM" id="SSF88946">
    <property type="entry name" value="Sigma2 domain of RNA polymerase sigma factors"/>
    <property type="match status" value="1"/>
</dbReference>
<comment type="caution">
    <text evidence="8">The sequence shown here is derived from an EMBL/GenBank/DDBJ whole genome shotgun (WGS) entry which is preliminary data.</text>
</comment>
<keyword evidence="5" id="KW-0804">Transcription</keyword>
<keyword evidence="4" id="KW-0731">Sigma factor</keyword>
<evidence type="ECO:0000256" key="4">
    <source>
        <dbReference type="ARBA" id="ARBA00023082"/>
    </source>
</evidence>
<dbReference type="EMBL" id="BMNA01000004">
    <property type="protein sequence ID" value="GGM03073.1"/>
    <property type="molecule type" value="Genomic_DNA"/>
</dbReference>
<evidence type="ECO:0000256" key="5">
    <source>
        <dbReference type="ARBA" id="ARBA00023163"/>
    </source>
</evidence>
<reference evidence="8" key="2">
    <citation type="submission" date="2020-09" db="EMBL/GenBank/DDBJ databases">
        <authorList>
            <person name="Sun Q."/>
            <person name="Zhou Y."/>
        </authorList>
    </citation>
    <scope>NUCLEOTIDE SEQUENCE</scope>
    <source>
        <strain evidence="8">CGMCC 4.7308</strain>
    </source>
</reference>
<dbReference type="PANTHER" id="PTHR30173:SF43">
    <property type="entry name" value="ECF RNA POLYMERASE SIGMA FACTOR SIGI-RELATED"/>
    <property type="match status" value="1"/>
</dbReference>
<dbReference type="AlphaFoldDB" id="A0A917SYU5"/>
<keyword evidence="9" id="KW-1185">Reference proteome</keyword>
<dbReference type="InterPro" id="IPR036388">
    <property type="entry name" value="WH-like_DNA-bd_sf"/>
</dbReference>
<evidence type="ECO:0000313" key="9">
    <source>
        <dbReference type="Proteomes" id="UP000655208"/>
    </source>
</evidence>
<dbReference type="RefSeq" id="WP_188941756.1">
    <property type="nucleotide sequence ID" value="NZ_BMNA01000004.1"/>
</dbReference>
<feature type="domain" description="RNA polymerase sigma factor 70 region 4 type 2" evidence="7">
    <location>
        <begin position="129"/>
        <end position="178"/>
    </location>
</feature>
<evidence type="ECO:0000313" key="8">
    <source>
        <dbReference type="EMBL" id="GGM03073.1"/>
    </source>
</evidence>
<dbReference type="Pfam" id="PF08281">
    <property type="entry name" value="Sigma70_r4_2"/>
    <property type="match status" value="1"/>
</dbReference>
<dbReference type="GO" id="GO:0003677">
    <property type="term" value="F:DNA binding"/>
    <property type="evidence" value="ECO:0007669"/>
    <property type="project" value="InterPro"/>
</dbReference>
<dbReference type="Gene3D" id="1.10.1740.10">
    <property type="match status" value="1"/>
</dbReference>
<dbReference type="SUPFAM" id="SSF54427">
    <property type="entry name" value="NTF2-like"/>
    <property type="match status" value="1"/>
</dbReference>
<gene>
    <name evidence="8" type="primary">rpoE</name>
    <name evidence="8" type="ORF">GCM10011594_24020</name>
</gene>
<evidence type="ECO:0000259" key="6">
    <source>
        <dbReference type="Pfam" id="PF04542"/>
    </source>
</evidence>
<dbReference type="InterPro" id="IPR032710">
    <property type="entry name" value="NTF2-like_dom_sf"/>
</dbReference>
<organism evidence="8 9">
    <name type="scientific">Nakamurella endophytica</name>
    <dbReference type="NCBI Taxonomy" id="1748367"/>
    <lineage>
        <taxon>Bacteria</taxon>
        <taxon>Bacillati</taxon>
        <taxon>Actinomycetota</taxon>
        <taxon>Actinomycetes</taxon>
        <taxon>Nakamurellales</taxon>
        <taxon>Nakamurellaceae</taxon>
        <taxon>Nakamurella</taxon>
    </lineage>
</organism>
<name>A0A917SYU5_9ACTN</name>
<dbReference type="Gene3D" id="3.10.450.50">
    <property type="match status" value="1"/>
</dbReference>
<dbReference type="PANTHER" id="PTHR30173">
    <property type="entry name" value="SIGMA 19 FACTOR"/>
    <property type="match status" value="1"/>
</dbReference>
<dbReference type="NCBIfam" id="TIGR02937">
    <property type="entry name" value="sigma70-ECF"/>
    <property type="match status" value="1"/>
</dbReference>
<reference evidence="8" key="1">
    <citation type="journal article" date="2014" name="Int. J. Syst. Evol. Microbiol.">
        <title>Complete genome sequence of Corynebacterium casei LMG S-19264T (=DSM 44701T), isolated from a smear-ripened cheese.</title>
        <authorList>
            <consortium name="US DOE Joint Genome Institute (JGI-PGF)"/>
            <person name="Walter F."/>
            <person name="Albersmeier A."/>
            <person name="Kalinowski J."/>
            <person name="Ruckert C."/>
        </authorList>
    </citation>
    <scope>NUCLEOTIDE SEQUENCE</scope>
    <source>
        <strain evidence="8">CGMCC 4.7308</strain>
    </source>
</reference>
<dbReference type="InterPro" id="IPR013325">
    <property type="entry name" value="RNA_pol_sigma_r2"/>
</dbReference>
<dbReference type="InterPro" id="IPR013249">
    <property type="entry name" value="RNA_pol_sigma70_r4_t2"/>
</dbReference>
<comment type="similarity">
    <text evidence="1">Belongs to the sigma-70 factor family. ECF subfamily.</text>
</comment>